<dbReference type="AlphaFoldDB" id="A0A6G6WFL0"/>
<sequence>MSRVRPLLAATGLALSASLLAPAPPVGASDRPRLATAAWAPPADTGPVALVVHVDAGRPATFRVRLTGGSVDVLPDACEPSSVVVRHSWLSDDGASLVCRVASRQAADVTVAVDPAAGPGALTARVEADGAVLDPGALAVPAGRTDVPRTLRLLSSPDFLNADVGRLPAREVRGTNRSYERALDAVLSDWASKAPDAVLVAGDLVDGHWDRDDRHERVFGPVRTHAQQVRAVHRAAATFYPQYLRRFERHGLDLYPAIGDHEYGDDPWPGAKRRLAPVFAREFARHFTRRFADHPSGRHAGTAYAWRPSPDVQVVSIDPFDITPGRSRLRLDDAQQRWLVRVLGRAQADGVRWTIVQGHVPVLQPVRARGSSDLHYAGGARSRLWRTFERYGVDLYLAGEVHDTTASAHGGVVQLAHGGAFQYGLTTYALLDVHEDRIDVTLEDYDVRVGWHGPRLWETARRGLPGSVRVHGAPYTIGTLSIGADGGLTRRSGLLTAYRP</sequence>
<protein>
    <submittedName>
        <fullName evidence="3">Metallophosphoesterase</fullName>
    </submittedName>
</protein>
<dbReference type="SUPFAM" id="SSF56300">
    <property type="entry name" value="Metallo-dependent phosphatases"/>
    <property type="match status" value="1"/>
</dbReference>
<gene>
    <name evidence="3" type="ORF">G5V58_15545</name>
</gene>
<dbReference type="GO" id="GO:0016787">
    <property type="term" value="F:hydrolase activity"/>
    <property type="evidence" value="ECO:0007669"/>
    <property type="project" value="InterPro"/>
</dbReference>
<dbReference type="Proteomes" id="UP000502996">
    <property type="component" value="Chromosome"/>
</dbReference>
<name>A0A6G6WFL0_9ACTN</name>
<dbReference type="InterPro" id="IPR029052">
    <property type="entry name" value="Metallo-depent_PP-like"/>
</dbReference>
<dbReference type="Pfam" id="PF00149">
    <property type="entry name" value="Metallophos"/>
    <property type="match status" value="1"/>
</dbReference>
<evidence type="ECO:0000313" key="4">
    <source>
        <dbReference type="Proteomes" id="UP000502996"/>
    </source>
</evidence>
<accession>A0A6G6WFL0</accession>
<proteinExistence type="predicted"/>
<dbReference type="KEGG" id="nano:G5V58_15545"/>
<reference evidence="3 4" key="1">
    <citation type="submission" date="2020-02" db="EMBL/GenBank/DDBJ databases">
        <title>Full genome sequence of Nocardioides sp. R-3366.</title>
        <authorList>
            <person name="Im W.-T."/>
        </authorList>
    </citation>
    <scope>NUCLEOTIDE SEQUENCE [LARGE SCALE GENOMIC DNA]</scope>
    <source>
        <strain evidence="3 4">R-3366</strain>
    </source>
</reference>
<dbReference type="Gene3D" id="3.60.21.10">
    <property type="match status" value="1"/>
</dbReference>
<feature type="signal peptide" evidence="1">
    <location>
        <begin position="1"/>
        <end position="28"/>
    </location>
</feature>
<feature type="domain" description="Calcineurin-like phosphoesterase" evidence="2">
    <location>
        <begin position="180"/>
        <end position="402"/>
    </location>
</feature>
<dbReference type="InterPro" id="IPR004843">
    <property type="entry name" value="Calcineurin-like_PHP"/>
</dbReference>
<evidence type="ECO:0000259" key="2">
    <source>
        <dbReference type="Pfam" id="PF00149"/>
    </source>
</evidence>
<keyword evidence="1" id="KW-0732">Signal</keyword>
<evidence type="ECO:0000313" key="3">
    <source>
        <dbReference type="EMBL" id="QIG43999.1"/>
    </source>
</evidence>
<keyword evidence="4" id="KW-1185">Reference proteome</keyword>
<dbReference type="RefSeq" id="WP_165234575.1">
    <property type="nucleotide sequence ID" value="NZ_CP049257.1"/>
</dbReference>
<evidence type="ECO:0000256" key="1">
    <source>
        <dbReference type="SAM" id="SignalP"/>
    </source>
</evidence>
<organism evidence="3 4">
    <name type="scientific">Nocardioides anomalus</name>
    <dbReference type="NCBI Taxonomy" id="2712223"/>
    <lineage>
        <taxon>Bacteria</taxon>
        <taxon>Bacillati</taxon>
        <taxon>Actinomycetota</taxon>
        <taxon>Actinomycetes</taxon>
        <taxon>Propionibacteriales</taxon>
        <taxon>Nocardioidaceae</taxon>
        <taxon>Nocardioides</taxon>
    </lineage>
</organism>
<feature type="chain" id="PRO_5026209750" evidence="1">
    <location>
        <begin position="29"/>
        <end position="500"/>
    </location>
</feature>
<dbReference type="EMBL" id="CP049257">
    <property type="protein sequence ID" value="QIG43999.1"/>
    <property type="molecule type" value="Genomic_DNA"/>
</dbReference>